<gene>
    <name evidence="1" type="ORF">CCMSSC00406_0008000</name>
</gene>
<proteinExistence type="predicted"/>
<comment type="caution">
    <text evidence="1">The sequence shown here is derived from an EMBL/GenBank/DDBJ whole genome shotgun (WGS) entry which is preliminary data.</text>
</comment>
<evidence type="ECO:0000313" key="2">
    <source>
        <dbReference type="Proteomes" id="UP000824881"/>
    </source>
</evidence>
<keyword evidence="2" id="KW-1185">Reference proteome</keyword>
<organism evidence="1 2">
    <name type="scientific">Pleurotus cornucopiae</name>
    <name type="common">Cornucopia mushroom</name>
    <dbReference type="NCBI Taxonomy" id="5321"/>
    <lineage>
        <taxon>Eukaryota</taxon>
        <taxon>Fungi</taxon>
        <taxon>Dikarya</taxon>
        <taxon>Basidiomycota</taxon>
        <taxon>Agaricomycotina</taxon>
        <taxon>Agaricomycetes</taxon>
        <taxon>Agaricomycetidae</taxon>
        <taxon>Agaricales</taxon>
        <taxon>Pleurotineae</taxon>
        <taxon>Pleurotaceae</taxon>
        <taxon>Pleurotus</taxon>
    </lineage>
</organism>
<dbReference type="EMBL" id="WQMT02000010">
    <property type="protein sequence ID" value="KAG9218399.1"/>
    <property type="molecule type" value="Genomic_DNA"/>
</dbReference>
<name>A0ACB7IJR1_PLECO</name>
<evidence type="ECO:0000313" key="1">
    <source>
        <dbReference type="EMBL" id="KAG9218399.1"/>
    </source>
</evidence>
<protein>
    <submittedName>
        <fullName evidence="1">Uncharacterized protein</fullName>
    </submittedName>
</protein>
<dbReference type="Proteomes" id="UP000824881">
    <property type="component" value="Unassembled WGS sequence"/>
</dbReference>
<accession>A0ACB7IJR1</accession>
<reference evidence="1 2" key="1">
    <citation type="journal article" date="2021" name="Appl. Environ. Microbiol.">
        <title>Genetic linkage and physical mapping for an oyster mushroom Pleurotus cornucopiae and QTL analysis for the trait cap color.</title>
        <authorList>
            <person name="Zhang Y."/>
            <person name="Gao W."/>
            <person name="Sonnenberg A."/>
            <person name="Chen Q."/>
            <person name="Zhang J."/>
            <person name="Huang C."/>
        </authorList>
    </citation>
    <scope>NUCLEOTIDE SEQUENCE [LARGE SCALE GENOMIC DNA]</scope>
    <source>
        <strain evidence="1">CCMSSC00406</strain>
    </source>
</reference>
<sequence>MHTSTEVLHSCLLGFSNLRSLHLECYPDEYDSRRGILSPSLVSLIPRLLISSALTRLSVVGFTFQTILDLLRSNEALSTNLRSLALLHVHRPEWDPSAMVVNPHPIQMIGLHELEIDNVNSFNMSSIHTPSLSSLSVLHRVGNLIPQKCPPNITKLTLKLSPTPSWTAAIASSLRRLTRLETLTLEAQNWGTSIYTDYFPWFCACLRHLKDVCQLRRLEIRLLDQSSCTLSSSDFLPLDALLNKMCAQSLREVHVDLTGIPSRDLMHYPEPPRPDVASIKYEIVAGFPRFGEAGALRVSVAIEENPDY</sequence>